<name>A0A6J3MBA3_9PEZI</name>
<evidence type="ECO:0000256" key="7">
    <source>
        <dbReference type="RuleBase" id="RU003894"/>
    </source>
</evidence>
<dbReference type="PANTHER" id="PTHR11467:SF36">
    <property type="entry name" value="HISTONE 24-RELATED"/>
    <property type="match status" value="1"/>
</dbReference>
<dbReference type="InterPro" id="IPR036390">
    <property type="entry name" value="WH_DNA-bd_sf"/>
</dbReference>
<dbReference type="InterPro" id="IPR036388">
    <property type="entry name" value="WH-like_DNA-bd_sf"/>
</dbReference>
<keyword evidence="10" id="KW-1185">Reference proteome</keyword>
<dbReference type="InterPro" id="IPR005818">
    <property type="entry name" value="Histone_H1/H5_H15"/>
</dbReference>
<dbReference type="GO" id="GO:0031492">
    <property type="term" value="F:nucleosomal DNA binding"/>
    <property type="evidence" value="ECO:0007669"/>
    <property type="project" value="TreeGrafter"/>
</dbReference>
<comment type="subcellular location">
    <subcellularLocation>
        <location evidence="2">Chromosome</location>
    </subcellularLocation>
    <subcellularLocation>
        <location evidence="1 7">Nucleus</location>
    </subcellularLocation>
</comment>
<proteinExistence type="inferred from homology"/>
<reference evidence="11" key="1">
    <citation type="submission" date="2020-01" db="EMBL/GenBank/DDBJ databases">
        <authorList>
            <consortium name="DOE Joint Genome Institute"/>
            <person name="Haridas S."/>
            <person name="Albert R."/>
            <person name="Binder M."/>
            <person name="Bloem J."/>
            <person name="Labutti K."/>
            <person name="Salamov A."/>
            <person name="Andreopoulos B."/>
            <person name="Baker S.E."/>
            <person name="Barry K."/>
            <person name="Bills G."/>
            <person name="Bluhm B.H."/>
            <person name="Cannon C."/>
            <person name="Castanera R."/>
            <person name="Culley D.E."/>
            <person name="Daum C."/>
            <person name="Ezra D."/>
            <person name="Gonzalez J.B."/>
            <person name="Henrissat B."/>
            <person name="Kuo A."/>
            <person name="Liang C."/>
            <person name="Lipzen A."/>
            <person name="Lutzoni F."/>
            <person name="Magnuson J."/>
            <person name="Mondo S."/>
            <person name="Nolan M."/>
            <person name="Ohm R."/>
            <person name="Pangilinan J."/>
            <person name="Park H.-J."/>
            <person name="Ramirez L."/>
            <person name="Alfaro M."/>
            <person name="Sun H."/>
            <person name="Tritt A."/>
            <person name="Yoshinaga Y."/>
            <person name="Zwiers L.-H."/>
            <person name="Turgeon B.G."/>
            <person name="Goodwin S.B."/>
            <person name="Spatafora J.W."/>
            <person name="Crous P.W."/>
            <person name="Grigoriev I.V."/>
        </authorList>
    </citation>
    <scope>NUCLEOTIDE SEQUENCE</scope>
    <source>
        <strain evidence="11">CBS 342.82</strain>
    </source>
</reference>
<dbReference type="RefSeq" id="XP_033461950.1">
    <property type="nucleotide sequence ID" value="XM_033599169.1"/>
</dbReference>
<dbReference type="SUPFAM" id="SSF46785">
    <property type="entry name" value="Winged helix' DNA-binding domain"/>
    <property type="match status" value="1"/>
</dbReference>
<dbReference type="GO" id="GO:0006334">
    <property type="term" value="P:nucleosome assembly"/>
    <property type="evidence" value="ECO:0007669"/>
    <property type="project" value="InterPro"/>
</dbReference>
<evidence type="ECO:0000256" key="5">
    <source>
        <dbReference type="ARBA" id="ARBA00023125"/>
    </source>
</evidence>
<organism evidence="11">
    <name type="scientific">Dissoconium aciculare CBS 342.82</name>
    <dbReference type="NCBI Taxonomy" id="1314786"/>
    <lineage>
        <taxon>Eukaryota</taxon>
        <taxon>Fungi</taxon>
        <taxon>Dikarya</taxon>
        <taxon>Ascomycota</taxon>
        <taxon>Pezizomycotina</taxon>
        <taxon>Dothideomycetes</taxon>
        <taxon>Dothideomycetidae</taxon>
        <taxon>Mycosphaerellales</taxon>
        <taxon>Dissoconiaceae</taxon>
        <taxon>Dissoconium</taxon>
    </lineage>
</organism>
<dbReference type="Proteomes" id="UP000504637">
    <property type="component" value="Unplaced"/>
</dbReference>
<dbReference type="OrthoDB" id="1110759at2759"/>
<protein>
    <recommendedName>
        <fullName evidence="3">Histone H1</fullName>
    </recommendedName>
</protein>
<dbReference type="InterPro" id="IPR005819">
    <property type="entry name" value="H1/H5"/>
</dbReference>
<feature type="domain" description="H15" evidence="9">
    <location>
        <begin position="22"/>
        <end position="92"/>
    </location>
</feature>
<reference evidence="11" key="3">
    <citation type="submission" date="2025-08" db="UniProtKB">
        <authorList>
            <consortium name="RefSeq"/>
        </authorList>
    </citation>
    <scope>IDENTIFICATION</scope>
    <source>
        <strain evidence="11">CBS 342.82</strain>
    </source>
</reference>
<dbReference type="GO" id="GO:0045910">
    <property type="term" value="P:negative regulation of DNA recombination"/>
    <property type="evidence" value="ECO:0007669"/>
    <property type="project" value="TreeGrafter"/>
</dbReference>
<dbReference type="Pfam" id="PF00538">
    <property type="entry name" value="Linker_histone"/>
    <property type="match status" value="1"/>
</dbReference>
<dbReference type="GO" id="GO:0030261">
    <property type="term" value="P:chromosome condensation"/>
    <property type="evidence" value="ECO:0007669"/>
    <property type="project" value="TreeGrafter"/>
</dbReference>
<gene>
    <name evidence="11" type="ORF">K489DRAFT_144718</name>
</gene>
<evidence type="ECO:0000259" key="9">
    <source>
        <dbReference type="PROSITE" id="PS51504"/>
    </source>
</evidence>
<dbReference type="PRINTS" id="PR00624">
    <property type="entry name" value="HISTONEH5"/>
</dbReference>
<reference evidence="11" key="2">
    <citation type="submission" date="2020-04" db="EMBL/GenBank/DDBJ databases">
        <authorList>
            <consortium name="NCBI Genome Project"/>
        </authorList>
    </citation>
    <scope>NUCLEOTIDE SEQUENCE</scope>
    <source>
        <strain evidence="11">CBS 342.82</strain>
    </source>
</reference>
<evidence type="ECO:0000256" key="8">
    <source>
        <dbReference type="SAM" id="MobiDB-lite"/>
    </source>
</evidence>
<dbReference type="Gene3D" id="1.10.10.10">
    <property type="entry name" value="Winged helix-like DNA-binding domain superfamily/Winged helix DNA-binding domain"/>
    <property type="match status" value="1"/>
</dbReference>
<sequence>MAGTKKATGTAAAPKKAASTAAHPSYQDMIKEAILQLKDRGGSSRQAIKKHLLANHPSVTNVSENAFTTQLNKALQRGTDSGVFLRPKGPRC</sequence>
<evidence type="ECO:0000313" key="11">
    <source>
        <dbReference type="RefSeq" id="XP_033461950.1"/>
    </source>
</evidence>
<dbReference type="GO" id="GO:0030527">
    <property type="term" value="F:structural constituent of chromatin"/>
    <property type="evidence" value="ECO:0007669"/>
    <property type="project" value="InterPro"/>
</dbReference>
<keyword evidence="4 7" id="KW-0158">Chromosome</keyword>
<evidence type="ECO:0000256" key="4">
    <source>
        <dbReference type="ARBA" id="ARBA00022454"/>
    </source>
</evidence>
<evidence type="ECO:0000313" key="10">
    <source>
        <dbReference type="Proteomes" id="UP000504637"/>
    </source>
</evidence>
<accession>A0A6J3MBA3</accession>
<dbReference type="CDD" id="cd00073">
    <property type="entry name" value="H15"/>
    <property type="match status" value="1"/>
</dbReference>
<feature type="region of interest" description="Disordered" evidence="8">
    <location>
        <begin position="1"/>
        <end position="25"/>
    </location>
</feature>
<dbReference type="PROSITE" id="PS51504">
    <property type="entry name" value="H15"/>
    <property type="match status" value="1"/>
</dbReference>
<evidence type="ECO:0000256" key="6">
    <source>
        <dbReference type="ARBA" id="ARBA00023242"/>
    </source>
</evidence>
<comment type="similarity">
    <text evidence="7">Belongs to the histone H1/H5 family.</text>
</comment>
<evidence type="ECO:0000256" key="2">
    <source>
        <dbReference type="ARBA" id="ARBA00004286"/>
    </source>
</evidence>
<keyword evidence="5 7" id="KW-0238">DNA-binding</keyword>
<dbReference type="AlphaFoldDB" id="A0A6J3MBA3"/>
<dbReference type="GeneID" id="54356968"/>
<dbReference type="GO" id="GO:0000786">
    <property type="term" value="C:nucleosome"/>
    <property type="evidence" value="ECO:0007669"/>
    <property type="project" value="InterPro"/>
</dbReference>
<keyword evidence="6 7" id="KW-0539">Nucleus</keyword>
<dbReference type="SMART" id="SM00526">
    <property type="entry name" value="H15"/>
    <property type="match status" value="1"/>
</dbReference>
<evidence type="ECO:0000256" key="3">
    <source>
        <dbReference type="ARBA" id="ARBA00020833"/>
    </source>
</evidence>
<dbReference type="GO" id="GO:0005634">
    <property type="term" value="C:nucleus"/>
    <property type="evidence" value="ECO:0007669"/>
    <property type="project" value="UniProtKB-SubCell"/>
</dbReference>
<dbReference type="GO" id="GO:0003690">
    <property type="term" value="F:double-stranded DNA binding"/>
    <property type="evidence" value="ECO:0007669"/>
    <property type="project" value="TreeGrafter"/>
</dbReference>
<feature type="compositionally biased region" description="Low complexity" evidence="8">
    <location>
        <begin position="1"/>
        <end position="22"/>
    </location>
</feature>
<dbReference type="PANTHER" id="PTHR11467">
    <property type="entry name" value="HISTONE H1"/>
    <property type="match status" value="1"/>
</dbReference>
<evidence type="ECO:0000256" key="1">
    <source>
        <dbReference type="ARBA" id="ARBA00004123"/>
    </source>
</evidence>